<evidence type="ECO:0000313" key="3">
    <source>
        <dbReference type="Proteomes" id="UP000777935"/>
    </source>
</evidence>
<dbReference type="RefSeq" id="WP_174140122.1">
    <property type="nucleotide sequence ID" value="NZ_JABUFE010000027.1"/>
</dbReference>
<dbReference type="Proteomes" id="UP000777935">
    <property type="component" value="Unassembled WGS sequence"/>
</dbReference>
<protein>
    <submittedName>
        <fullName evidence="2">TIGR00366 family protein</fullName>
    </submittedName>
</protein>
<feature type="transmembrane region" description="Helical" evidence="1">
    <location>
        <begin position="78"/>
        <end position="100"/>
    </location>
</feature>
<accession>A0ABX2J176</accession>
<keyword evidence="1" id="KW-0472">Membrane</keyword>
<proteinExistence type="predicted"/>
<evidence type="ECO:0000256" key="1">
    <source>
        <dbReference type="SAM" id="Phobius"/>
    </source>
</evidence>
<keyword evidence="1" id="KW-1133">Transmembrane helix</keyword>
<name>A0ABX2J176_9RHOB</name>
<dbReference type="PANTHER" id="PTHR41983:SF2">
    <property type="entry name" value="SHORT-CHAIN FATTY ACID TRANSPORTER-RELATED"/>
    <property type="match status" value="1"/>
</dbReference>
<dbReference type="InterPro" id="IPR006160">
    <property type="entry name" value="SCFA_transpt_AtoE"/>
</dbReference>
<comment type="caution">
    <text evidence="2">The sequence shown here is derived from an EMBL/GenBank/DDBJ whole genome shotgun (WGS) entry which is preliminary data.</text>
</comment>
<dbReference type="EMBL" id="JABUFE010000027">
    <property type="protein sequence ID" value="NSX56964.1"/>
    <property type="molecule type" value="Genomic_DNA"/>
</dbReference>
<reference evidence="2 3" key="1">
    <citation type="submission" date="2020-06" db="EMBL/GenBank/DDBJ databases">
        <title>Sulfitobacter algicola sp. nov., isolated from green algae.</title>
        <authorList>
            <person name="Wang C."/>
        </authorList>
    </citation>
    <scope>NUCLEOTIDE SEQUENCE [LARGE SCALE GENOMIC DNA]</scope>
    <source>
        <strain evidence="2 3">1151</strain>
    </source>
</reference>
<evidence type="ECO:0000313" key="2">
    <source>
        <dbReference type="EMBL" id="NSX56964.1"/>
    </source>
</evidence>
<keyword evidence="1" id="KW-0812">Transmembrane</keyword>
<organism evidence="2 3">
    <name type="scientific">Parasulfitobacter algicola</name>
    <dbReference type="NCBI Taxonomy" id="2614809"/>
    <lineage>
        <taxon>Bacteria</taxon>
        <taxon>Pseudomonadati</taxon>
        <taxon>Pseudomonadota</taxon>
        <taxon>Alphaproteobacteria</taxon>
        <taxon>Rhodobacterales</taxon>
        <taxon>Roseobacteraceae</taxon>
        <taxon>Parasulfitobacter</taxon>
    </lineage>
</organism>
<dbReference type="Pfam" id="PF02667">
    <property type="entry name" value="SCFA_trans"/>
    <property type="match status" value="1"/>
</dbReference>
<gene>
    <name evidence="2" type="ORF">HRQ87_19470</name>
</gene>
<dbReference type="PANTHER" id="PTHR41983">
    <property type="entry name" value="SHORT-CHAIN FATTY ACID TRANSPORTER-RELATED"/>
    <property type="match status" value="1"/>
</dbReference>
<keyword evidence="3" id="KW-1185">Reference proteome</keyword>
<sequence length="101" mass="10466">MLPLLAFLSAAVVNVLMPSGGGQWAIQGPIIMPAAQALGADEARVIMAVAWGDAWTNMIQPFWALPALAVAGLSARDIMGFCVIVLLVSGLVLIPGLMLLP</sequence>